<evidence type="ECO:0000313" key="2">
    <source>
        <dbReference type="EMBL" id="EIW19605.1"/>
    </source>
</evidence>
<feature type="transmembrane region" description="Helical" evidence="1">
    <location>
        <begin position="12"/>
        <end position="33"/>
    </location>
</feature>
<dbReference type="Proteomes" id="UP000004324">
    <property type="component" value="Unassembled WGS sequence"/>
</dbReference>
<keyword evidence="1" id="KW-0472">Membrane</keyword>
<reference evidence="2 3" key="1">
    <citation type="journal article" date="2012" name="J. Bacteriol.">
        <title>Draft Genome Sequences for Two Metal-Reducing Pelosinus fermentans Strains Isolated from a Cr(VI)-Contaminated Site and for Type Strain R7.</title>
        <authorList>
            <person name="Brown S.D."/>
            <person name="Podar M."/>
            <person name="Klingeman D.M."/>
            <person name="Johnson C.M."/>
            <person name="Yang Z.K."/>
            <person name="Utturkar S.M."/>
            <person name="Land M.L."/>
            <person name="Mosher J.J."/>
            <person name="Hurt R.A.Jr."/>
            <person name="Phelps T.J."/>
            <person name="Palumbo A.V."/>
            <person name="Arkin A.P."/>
            <person name="Hazen T.C."/>
            <person name="Elias D.A."/>
        </authorList>
    </citation>
    <scope>NUCLEOTIDE SEQUENCE [LARGE SCALE GENOMIC DNA]</scope>
    <source>
        <strain evidence="2 3">B4</strain>
    </source>
</reference>
<evidence type="ECO:0000256" key="1">
    <source>
        <dbReference type="SAM" id="Phobius"/>
    </source>
</evidence>
<dbReference type="AlphaFoldDB" id="I8RLR6"/>
<protein>
    <submittedName>
        <fullName evidence="2">Uncharacterized protein</fullName>
    </submittedName>
</protein>
<organism evidence="2 3">
    <name type="scientific">Pelosinus fermentans B4</name>
    <dbReference type="NCBI Taxonomy" id="1149862"/>
    <lineage>
        <taxon>Bacteria</taxon>
        <taxon>Bacillati</taxon>
        <taxon>Bacillota</taxon>
        <taxon>Negativicutes</taxon>
        <taxon>Selenomonadales</taxon>
        <taxon>Sporomusaceae</taxon>
        <taxon>Pelosinus</taxon>
    </lineage>
</organism>
<evidence type="ECO:0000313" key="3">
    <source>
        <dbReference type="Proteomes" id="UP000004324"/>
    </source>
</evidence>
<comment type="caution">
    <text evidence="2">The sequence shown here is derived from an EMBL/GenBank/DDBJ whole genome shotgun (WGS) entry which is preliminary data.</text>
</comment>
<keyword evidence="1" id="KW-1133">Transmembrane helix</keyword>
<keyword evidence="1" id="KW-0812">Transmembrane</keyword>
<gene>
    <name evidence="2" type="ORF">FB4_2788</name>
</gene>
<keyword evidence="3" id="KW-1185">Reference proteome</keyword>
<dbReference type="EMBL" id="AKVJ01000017">
    <property type="protein sequence ID" value="EIW19605.1"/>
    <property type="molecule type" value="Genomic_DNA"/>
</dbReference>
<sequence>MLKRTRIVFESLSCNVEIGGVMVSTGVVVAWVASRDSISPQYGGKTIIENNEYALAA</sequence>
<accession>I8RLR6</accession>
<name>I8RLR6_9FIRM</name>
<proteinExistence type="predicted"/>